<dbReference type="InterPro" id="IPR016185">
    <property type="entry name" value="PreATP-grasp_dom_sf"/>
</dbReference>
<sequence length="1255" mass="138378">MEKLKTLLIANRGEIAVRTIKTAKRLGIKTVSIYTSADSASLHVSNADEAVLLPTVQSYTDGDEIIRIAQDKACDAVIPGYGFLAENAAFAKAVTDAGLAWVGPNEDAIKAFGIKHTARDLAKKSSVPIVPGTEGLVESEEDALKQSEAIGFPVMLKITAGGGGSGLITCYNSAEVKDGYKKAKSRGEALFKDSGVFIERYYPESHHVEVQVFGNGQGKAVSFGERECSIQRRHQKVIEECPSPFVERHPGLREKICKAAVELAETVKYGSAGTVEFLVDDKTADFFFLEMNTRLQVEHPITELCYDVDLVELMLRQADAQLAGKGGLDAEHLTSLQKPKPFGAAIEARLYAENVLRDYAPSPGLLTEVYWADLPNARIDTWVRTGLRISPNYDPLIAKVISHAKTRDAARKGMSLLLKNSRVLGPPNNLDFLASIMENDTFQSGNTLTSFLGSFKYEPAVIDVISAGAYTLVQDLEGRPSVGKGIPRSGAMDPVALAAANLLVGNDRTKEGLEITLSGPELRFLGPAVIALTGASIEAMLDGESLPMWSRKHIKAGQRLKIGRTTGGGCRTYLAVFGGFRSIADYFGSKSTSPIVAIGGYQGRQLAPGDQLQIADRIPETLSGHPSIPENLRPSYESPWKINALPGPHEEGYLTEEDIEMLYGTQWKVSHNASRSAIRLIGPVPKWAREDGGEGGSHPSNLVEYPYSIGSLNWTGDEGCIFAMDSPNFGGFASSATIIRADYWKMGQVKAGDSFQYQRVSLDEALSLRKQVADYIDALELAVSKNDFSDVKPLDAAFKPSGDYGKAVIWERAAEGSRPHVRYRQAGDDYVLVEYGNEQFDINYRCRATALEKALNSSDAPSWLKENLVTTVSCCTTINICYDGSKIDRNQLVKHLQALEDQFGDLSRVKVPCRKFKLPLAWETSEQREATKRYMETQRPHAPYLPDNLGFVAKNNAFTPEQLKHNMLNGELMTVVVGFFCGNTVSVPVDPRQRMASPKANPSRVFTPEGTFGWGGSCASIYPVDSPGGYQMLGRTIPCFDLYGFKAGFSPERPWLFQDFDILTFYEVSEDDLNAKLELFRSGNYEFQFETVEFDMAEHNKMLTETADEVTRIRAAQRKIQEEMIRAEQESLEKWRADKAKKKPDEGTVDNLLQDPAITAIEAPVDANVWKVEVKEKEELQEGQLVAILEAMKLEINVNVPDSVKGKTKVEKLLVEPVSSIVYYFLSSCNRLTNATQGETVKVCRQLHFRTQLNY</sequence>
<dbReference type="Pfam" id="PF02785">
    <property type="entry name" value="Biotin_carb_C"/>
    <property type="match status" value="1"/>
</dbReference>
<dbReference type="Gene3D" id="2.40.50.100">
    <property type="match status" value="1"/>
</dbReference>
<dbReference type="EMBL" id="KB446556">
    <property type="protein sequence ID" value="EME85589.1"/>
    <property type="molecule type" value="Genomic_DNA"/>
</dbReference>
<keyword evidence="3" id="KW-0378">Hydrolase</keyword>
<keyword evidence="4 6" id="KW-0067">ATP-binding</keyword>
<dbReference type="InterPro" id="IPR050856">
    <property type="entry name" value="Biotin_carboxylase_complex"/>
</dbReference>
<dbReference type="SUPFAM" id="SSF51246">
    <property type="entry name" value="Rudiment single hybrid motif"/>
    <property type="match status" value="1"/>
</dbReference>
<dbReference type="GO" id="GO:0046872">
    <property type="term" value="F:metal ion binding"/>
    <property type="evidence" value="ECO:0007669"/>
    <property type="project" value="InterPro"/>
</dbReference>
<dbReference type="eggNOG" id="KOG0238">
    <property type="taxonomic scope" value="Eukaryota"/>
</dbReference>
<proteinExistence type="predicted"/>
<dbReference type="SMART" id="SM00797">
    <property type="entry name" value="AHS2"/>
    <property type="match status" value="1"/>
</dbReference>
<gene>
    <name evidence="9" type="ORF">MYCFIDRAFT_41182</name>
</gene>
<dbReference type="InterPro" id="IPR011764">
    <property type="entry name" value="Biotin_carboxylation_dom"/>
</dbReference>
<evidence type="ECO:0000313" key="9">
    <source>
        <dbReference type="EMBL" id="EME85589.1"/>
    </source>
</evidence>
<keyword evidence="10" id="KW-1185">Reference proteome</keyword>
<dbReference type="CDD" id="cd06850">
    <property type="entry name" value="biotinyl_domain"/>
    <property type="match status" value="1"/>
</dbReference>
<keyword evidence="2 6" id="KW-0547">Nucleotide-binding</keyword>
<evidence type="ECO:0000259" key="8">
    <source>
        <dbReference type="PROSITE" id="PS50979"/>
    </source>
</evidence>
<dbReference type="PANTHER" id="PTHR18866">
    <property type="entry name" value="CARBOXYLASE:PYRUVATE/ACETYL-COA/PROPIONYL-COA CARBOXYLASE"/>
    <property type="match status" value="1"/>
</dbReference>
<dbReference type="STRING" id="383855.M3A3C3"/>
<organism evidence="9 10">
    <name type="scientific">Pseudocercospora fijiensis (strain CIRAD86)</name>
    <name type="common">Black leaf streak disease fungus</name>
    <name type="synonym">Mycosphaerella fijiensis</name>
    <dbReference type="NCBI Taxonomy" id="383855"/>
    <lineage>
        <taxon>Eukaryota</taxon>
        <taxon>Fungi</taxon>
        <taxon>Dikarya</taxon>
        <taxon>Ascomycota</taxon>
        <taxon>Pezizomycotina</taxon>
        <taxon>Dothideomycetes</taxon>
        <taxon>Dothideomycetidae</taxon>
        <taxon>Mycosphaerellales</taxon>
        <taxon>Mycosphaerellaceae</taxon>
        <taxon>Pseudocercospora</taxon>
    </lineage>
</organism>
<dbReference type="GO" id="GO:0005524">
    <property type="term" value="F:ATP binding"/>
    <property type="evidence" value="ECO:0007669"/>
    <property type="project" value="UniProtKB-UniRule"/>
</dbReference>
<name>M3A3C3_PSEFD</name>
<dbReference type="InterPro" id="IPR011054">
    <property type="entry name" value="Rudment_hybrid_motif"/>
</dbReference>
<dbReference type="InterPro" id="IPR005482">
    <property type="entry name" value="Biotin_COase_C"/>
</dbReference>
<dbReference type="HOGENOM" id="CLU_002162_0_1_1"/>
<dbReference type="Pfam" id="PF02786">
    <property type="entry name" value="CPSase_L_D2"/>
    <property type="match status" value="1"/>
</dbReference>
<evidence type="ECO:0000256" key="3">
    <source>
        <dbReference type="ARBA" id="ARBA00022801"/>
    </source>
</evidence>
<evidence type="ECO:0000256" key="4">
    <source>
        <dbReference type="ARBA" id="ARBA00022840"/>
    </source>
</evidence>
<dbReference type="Pfam" id="PF00289">
    <property type="entry name" value="Biotin_carb_N"/>
    <property type="match status" value="1"/>
</dbReference>
<dbReference type="SMART" id="SM00796">
    <property type="entry name" value="AHS1"/>
    <property type="match status" value="1"/>
</dbReference>
<dbReference type="Gene3D" id="3.30.1360.40">
    <property type="match status" value="1"/>
</dbReference>
<dbReference type="KEGG" id="pfj:MYCFIDRAFT_41182"/>
<dbReference type="AlphaFoldDB" id="M3A3C3"/>
<dbReference type="SUPFAM" id="SSF56059">
    <property type="entry name" value="Glutathione synthetase ATP-binding domain-like"/>
    <property type="match status" value="1"/>
</dbReference>
<accession>M3A3C3</accession>
<dbReference type="InterPro" id="IPR005479">
    <property type="entry name" value="CPAse_ATP-bd"/>
</dbReference>
<dbReference type="PROSITE" id="PS50979">
    <property type="entry name" value="BC"/>
    <property type="match status" value="1"/>
</dbReference>
<evidence type="ECO:0000256" key="2">
    <source>
        <dbReference type="ARBA" id="ARBA00022741"/>
    </source>
</evidence>
<dbReference type="SUPFAM" id="SSF52440">
    <property type="entry name" value="PreATP-grasp domain"/>
    <property type="match status" value="1"/>
</dbReference>
<dbReference type="PROSITE" id="PS00867">
    <property type="entry name" value="CPSASE_2"/>
    <property type="match status" value="1"/>
</dbReference>
<dbReference type="SUPFAM" id="SSF160467">
    <property type="entry name" value="PH0987 N-terminal domain-like"/>
    <property type="match status" value="1"/>
</dbReference>
<dbReference type="VEuPathDB" id="FungiDB:MYCFIDRAFT_41182"/>
<dbReference type="NCBIfam" id="TIGR00724">
    <property type="entry name" value="urea_amlyse_rel"/>
    <property type="match status" value="1"/>
</dbReference>
<dbReference type="GO" id="GO:0016787">
    <property type="term" value="F:hydrolase activity"/>
    <property type="evidence" value="ECO:0007669"/>
    <property type="project" value="UniProtKB-KW"/>
</dbReference>
<dbReference type="RefSeq" id="XP_007922466.1">
    <property type="nucleotide sequence ID" value="XM_007924275.1"/>
</dbReference>
<dbReference type="PROSITE" id="PS00188">
    <property type="entry name" value="BIOTIN"/>
    <property type="match status" value="1"/>
</dbReference>
<dbReference type="Pfam" id="PF02626">
    <property type="entry name" value="CT_A_B"/>
    <property type="match status" value="1"/>
</dbReference>
<dbReference type="PROSITE" id="PS50975">
    <property type="entry name" value="ATP_GRASP"/>
    <property type="match status" value="1"/>
</dbReference>
<evidence type="ECO:0000256" key="6">
    <source>
        <dbReference type="PROSITE-ProRule" id="PRU00409"/>
    </source>
</evidence>
<dbReference type="GO" id="GO:0016874">
    <property type="term" value="F:ligase activity"/>
    <property type="evidence" value="ECO:0007669"/>
    <property type="project" value="UniProtKB-KW"/>
</dbReference>
<dbReference type="InterPro" id="IPR011761">
    <property type="entry name" value="ATP-grasp"/>
</dbReference>
<dbReference type="InterPro" id="IPR029000">
    <property type="entry name" value="Cyclophilin-like_dom_sf"/>
</dbReference>
<keyword evidence="1" id="KW-0436">Ligase</keyword>
<dbReference type="InterPro" id="IPR003833">
    <property type="entry name" value="CT_C_D"/>
</dbReference>
<dbReference type="InterPro" id="IPR001882">
    <property type="entry name" value="Biotin_BS"/>
</dbReference>
<dbReference type="SUPFAM" id="SSF51230">
    <property type="entry name" value="Single hybrid motif"/>
    <property type="match status" value="1"/>
</dbReference>
<evidence type="ECO:0000256" key="5">
    <source>
        <dbReference type="ARBA" id="ARBA00023267"/>
    </source>
</evidence>
<dbReference type="InterPro" id="IPR003778">
    <property type="entry name" value="CT_A_B"/>
</dbReference>
<feature type="domain" description="Biotin carboxylation" evidence="8">
    <location>
        <begin position="3"/>
        <end position="457"/>
    </location>
</feature>
<evidence type="ECO:0000259" key="7">
    <source>
        <dbReference type="PROSITE" id="PS50975"/>
    </source>
</evidence>
<protein>
    <recommendedName>
        <fullName evidence="11">Urea carboxylase</fullName>
    </recommendedName>
</protein>
<dbReference type="SMART" id="SM00878">
    <property type="entry name" value="Biotin_carb_C"/>
    <property type="match status" value="1"/>
</dbReference>
<dbReference type="Gene3D" id="3.30.470.20">
    <property type="entry name" value="ATP-grasp fold, B domain"/>
    <property type="match status" value="1"/>
</dbReference>
<evidence type="ECO:0008006" key="11">
    <source>
        <dbReference type="Google" id="ProtNLM"/>
    </source>
</evidence>
<dbReference type="InterPro" id="IPR011053">
    <property type="entry name" value="Single_hybrid_motif"/>
</dbReference>
<dbReference type="InterPro" id="IPR005481">
    <property type="entry name" value="BC-like_N"/>
</dbReference>
<dbReference type="Gene3D" id="2.40.100.10">
    <property type="entry name" value="Cyclophilin-like"/>
    <property type="match status" value="2"/>
</dbReference>
<evidence type="ECO:0000256" key="1">
    <source>
        <dbReference type="ARBA" id="ARBA00022598"/>
    </source>
</evidence>
<evidence type="ECO:0000313" key="10">
    <source>
        <dbReference type="Proteomes" id="UP000016932"/>
    </source>
</evidence>
<dbReference type="Proteomes" id="UP000016932">
    <property type="component" value="Unassembled WGS sequence"/>
</dbReference>
<dbReference type="PANTHER" id="PTHR18866:SF128">
    <property type="entry name" value="UREA AMIDOLYASE"/>
    <property type="match status" value="1"/>
</dbReference>
<dbReference type="Pfam" id="PF02682">
    <property type="entry name" value="CT_C_D"/>
    <property type="match status" value="1"/>
</dbReference>
<dbReference type="GeneID" id="19339392"/>
<reference evidence="9 10" key="1">
    <citation type="journal article" date="2012" name="PLoS Pathog.">
        <title>Diverse lifestyles and strategies of plant pathogenesis encoded in the genomes of eighteen Dothideomycetes fungi.</title>
        <authorList>
            <person name="Ohm R.A."/>
            <person name="Feau N."/>
            <person name="Henrissat B."/>
            <person name="Schoch C.L."/>
            <person name="Horwitz B.A."/>
            <person name="Barry K.W."/>
            <person name="Condon B.J."/>
            <person name="Copeland A.C."/>
            <person name="Dhillon B."/>
            <person name="Glaser F."/>
            <person name="Hesse C.N."/>
            <person name="Kosti I."/>
            <person name="LaButti K."/>
            <person name="Lindquist E.A."/>
            <person name="Lucas S."/>
            <person name="Salamov A.A."/>
            <person name="Bradshaw R.E."/>
            <person name="Ciuffetti L."/>
            <person name="Hamelin R.C."/>
            <person name="Kema G.H.J."/>
            <person name="Lawrence C."/>
            <person name="Scott J.A."/>
            <person name="Spatafora J.W."/>
            <person name="Turgeon B.G."/>
            <person name="de Wit P.J.G.M."/>
            <person name="Zhong S."/>
            <person name="Goodwin S.B."/>
            <person name="Grigoriev I.V."/>
        </authorList>
    </citation>
    <scope>NUCLEOTIDE SEQUENCE [LARGE SCALE GENOMIC DNA]</scope>
    <source>
        <strain evidence="9 10">CIRAD86</strain>
    </source>
</reference>
<feature type="domain" description="ATP-grasp" evidence="7">
    <location>
        <begin position="119"/>
        <end position="319"/>
    </location>
</feature>
<dbReference type="SUPFAM" id="SSF50891">
    <property type="entry name" value="Cyclophilin-like"/>
    <property type="match status" value="2"/>
</dbReference>
<dbReference type="OrthoDB" id="196847at2759"/>
<keyword evidence="5" id="KW-0092">Biotin</keyword>